<dbReference type="PANTHER" id="PTHR24279">
    <property type="entry name" value="CYTOCHROME P450"/>
    <property type="match status" value="1"/>
</dbReference>
<dbReference type="GO" id="GO:0020037">
    <property type="term" value="F:heme binding"/>
    <property type="evidence" value="ECO:0007669"/>
    <property type="project" value="InterPro"/>
</dbReference>
<evidence type="ECO:0000256" key="1">
    <source>
        <dbReference type="ARBA" id="ARBA00001971"/>
    </source>
</evidence>
<reference evidence="9" key="1">
    <citation type="submission" date="2019-08" db="EMBL/GenBank/DDBJ databases">
        <title>The genome of the North American firefly Photinus pyralis.</title>
        <authorList>
            <consortium name="Photinus pyralis genome working group"/>
            <person name="Fallon T.R."/>
            <person name="Sander Lower S.E."/>
            <person name="Weng J.-K."/>
        </authorList>
    </citation>
    <scope>NUCLEOTIDE SEQUENCE</scope>
    <source>
        <strain evidence="9">TRF0915ILg1</strain>
        <tissue evidence="9">Whole body</tissue>
    </source>
</reference>
<keyword evidence="8" id="KW-1133">Transmembrane helix</keyword>
<dbReference type="SUPFAM" id="SSF48264">
    <property type="entry name" value="Cytochrome P450"/>
    <property type="match status" value="1"/>
</dbReference>
<evidence type="ECO:0000256" key="6">
    <source>
        <dbReference type="ARBA" id="ARBA00023004"/>
    </source>
</evidence>
<comment type="cofactor">
    <cofactor evidence="1">
        <name>heme</name>
        <dbReference type="ChEBI" id="CHEBI:30413"/>
    </cofactor>
</comment>
<keyword evidence="8" id="KW-0812">Transmembrane</keyword>
<keyword evidence="4" id="KW-0479">Metal-binding</keyword>
<dbReference type="GO" id="GO:0005506">
    <property type="term" value="F:iron ion binding"/>
    <property type="evidence" value="ECO:0007669"/>
    <property type="project" value="InterPro"/>
</dbReference>
<proteinExistence type="inferred from homology"/>
<keyword evidence="10" id="KW-1185">Reference proteome</keyword>
<comment type="similarity">
    <text evidence="2">Belongs to the cytochrome P450 family.</text>
</comment>
<dbReference type="InterPro" id="IPR001128">
    <property type="entry name" value="Cyt_P450"/>
</dbReference>
<keyword evidence="7" id="KW-0503">Monooxygenase</keyword>
<dbReference type="OrthoDB" id="3945418at2759"/>
<dbReference type="Gene3D" id="1.10.630.10">
    <property type="entry name" value="Cytochrome P450"/>
    <property type="match status" value="1"/>
</dbReference>
<protein>
    <recommendedName>
        <fullName evidence="11">Ecdysone 20-monooxygenase</fullName>
    </recommendedName>
</protein>
<feature type="transmembrane region" description="Helical" evidence="8">
    <location>
        <begin position="12"/>
        <end position="31"/>
    </location>
</feature>
<evidence type="ECO:0008006" key="11">
    <source>
        <dbReference type="Google" id="ProtNLM"/>
    </source>
</evidence>
<keyword evidence="3" id="KW-0349">Heme</keyword>
<dbReference type="InterPro" id="IPR050479">
    <property type="entry name" value="CYP11_CYP27_families"/>
</dbReference>
<sequence>MLNGLLQTQDIAAVVILIIFFLLVGYRPPWWNRNQNDCRKDIRGIPGPLSLPLLGTRWIYSWLGGYSFSKIHEVYRDLFKKYGPIVKEETLFNIPVISIVERRDIEKVFKSSGKYPVRPPTEAIAHYRQSRPDRYASTGIVNEQGVTWQNLRTGLTTELTSPRTIASFLPQIEQISDDWCNLIRQHRNNQGNIINLKPLAERLGLEATCALVLGRRMGFLLQEDVSETAQQLAEAVHHHFLACRDTFYGLPFWKLWPTKSYNRLAASEDAIYTLALKLIESADEETRESAIFQSVLHAPIDEREKTAAIVDFIAAGIYTLGNSLVFVLYLISKHANCQKKTVRRS</sequence>
<evidence type="ECO:0000256" key="7">
    <source>
        <dbReference type="ARBA" id="ARBA00023033"/>
    </source>
</evidence>
<evidence type="ECO:0000256" key="8">
    <source>
        <dbReference type="SAM" id="Phobius"/>
    </source>
</evidence>
<dbReference type="InterPro" id="IPR036396">
    <property type="entry name" value="Cyt_P450_sf"/>
</dbReference>
<gene>
    <name evidence="9" type="ORF">ILUMI_04269</name>
</gene>
<dbReference type="GO" id="GO:0016705">
    <property type="term" value="F:oxidoreductase activity, acting on paired donors, with incorporation or reduction of molecular oxygen"/>
    <property type="evidence" value="ECO:0007669"/>
    <property type="project" value="InterPro"/>
</dbReference>
<evidence type="ECO:0000256" key="2">
    <source>
        <dbReference type="ARBA" id="ARBA00010617"/>
    </source>
</evidence>
<dbReference type="EMBL" id="VTPC01001452">
    <property type="protein sequence ID" value="KAF2901913.1"/>
    <property type="molecule type" value="Genomic_DNA"/>
</dbReference>
<dbReference type="GO" id="GO:0004497">
    <property type="term" value="F:monooxygenase activity"/>
    <property type="evidence" value="ECO:0007669"/>
    <property type="project" value="UniProtKB-KW"/>
</dbReference>
<evidence type="ECO:0000256" key="4">
    <source>
        <dbReference type="ARBA" id="ARBA00022723"/>
    </source>
</evidence>
<dbReference type="Proteomes" id="UP000801492">
    <property type="component" value="Unassembled WGS sequence"/>
</dbReference>
<evidence type="ECO:0000313" key="9">
    <source>
        <dbReference type="EMBL" id="KAF2901913.1"/>
    </source>
</evidence>
<dbReference type="AlphaFoldDB" id="A0A8K0D9F4"/>
<feature type="transmembrane region" description="Helical" evidence="8">
    <location>
        <begin position="312"/>
        <end position="331"/>
    </location>
</feature>
<keyword evidence="5" id="KW-0560">Oxidoreductase</keyword>
<accession>A0A8K0D9F4</accession>
<organism evidence="9 10">
    <name type="scientific">Ignelater luminosus</name>
    <name type="common">Cucubano</name>
    <name type="synonym">Pyrophorus luminosus</name>
    <dbReference type="NCBI Taxonomy" id="2038154"/>
    <lineage>
        <taxon>Eukaryota</taxon>
        <taxon>Metazoa</taxon>
        <taxon>Ecdysozoa</taxon>
        <taxon>Arthropoda</taxon>
        <taxon>Hexapoda</taxon>
        <taxon>Insecta</taxon>
        <taxon>Pterygota</taxon>
        <taxon>Neoptera</taxon>
        <taxon>Endopterygota</taxon>
        <taxon>Coleoptera</taxon>
        <taxon>Polyphaga</taxon>
        <taxon>Elateriformia</taxon>
        <taxon>Elateroidea</taxon>
        <taxon>Elateridae</taxon>
        <taxon>Agrypninae</taxon>
        <taxon>Pyrophorini</taxon>
        <taxon>Ignelater</taxon>
    </lineage>
</organism>
<dbReference type="Pfam" id="PF00067">
    <property type="entry name" value="p450"/>
    <property type="match status" value="1"/>
</dbReference>
<keyword evidence="8" id="KW-0472">Membrane</keyword>
<keyword evidence="6" id="KW-0408">Iron</keyword>
<name>A0A8K0D9F4_IGNLU</name>
<dbReference type="PANTHER" id="PTHR24279:SF120">
    <property type="entry name" value="CYTOCHROME P450"/>
    <property type="match status" value="1"/>
</dbReference>
<evidence type="ECO:0000313" key="10">
    <source>
        <dbReference type="Proteomes" id="UP000801492"/>
    </source>
</evidence>
<comment type="caution">
    <text evidence="9">The sequence shown here is derived from an EMBL/GenBank/DDBJ whole genome shotgun (WGS) entry which is preliminary data.</text>
</comment>
<evidence type="ECO:0000256" key="3">
    <source>
        <dbReference type="ARBA" id="ARBA00022617"/>
    </source>
</evidence>
<evidence type="ECO:0000256" key="5">
    <source>
        <dbReference type="ARBA" id="ARBA00023002"/>
    </source>
</evidence>